<keyword evidence="7" id="KW-0479">Metal-binding</keyword>
<dbReference type="PANTHER" id="PTHR42944">
    <property type="entry name" value="ADENINE DNA GLYCOSYLASE"/>
    <property type="match status" value="1"/>
</dbReference>
<dbReference type="InterPro" id="IPR004036">
    <property type="entry name" value="Endonuclease-III-like_CS2"/>
</dbReference>
<dbReference type="Pfam" id="PF00730">
    <property type="entry name" value="HhH-GPD"/>
    <property type="match status" value="1"/>
</dbReference>
<dbReference type="InterPro" id="IPR023170">
    <property type="entry name" value="HhH_base_excis_C"/>
</dbReference>
<dbReference type="GO" id="GO:0006298">
    <property type="term" value="P:mismatch repair"/>
    <property type="evidence" value="ECO:0007669"/>
    <property type="project" value="TreeGrafter"/>
</dbReference>
<evidence type="ECO:0000256" key="6">
    <source>
        <dbReference type="ARBA" id="ARBA00022485"/>
    </source>
</evidence>
<evidence type="ECO:0000256" key="2">
    <source>
        <dbReference type="ARBA" id="ARBA00001966"/>
    </source>
</evidence>
<dbReference type="SMART" id="SM00478">
    <property type="entry name" value="ENDO3c"/>
    <property type="match status" value="1"/>
</dbReference>
<evidence type="ECO:0000256" key="1">
    <source>
        <dbReference type="ARBA" id="ARBA00000843"/>
    </source>
</evidence>
<gene>
    <name evidence="17" type="ORF">BG20_I0822</name>
</gene>
<dbReference type="Pfam" id="PF00633">
    <property type="entry name" value="HHH"/>
    <property type="match status" value="1"/>
</dbReference>
<dbReference type="GO" id="GO:0032357">
    <property type="term" value="F:oxidized purine DNA binding"/>
    <property type="evidence" value="ECO:0007669"/>
    <property type="project" value="TreeGrafter"/>
</dbReference>
<dbReference type="CDD" id="cd00056">
    <property type="entry name" value="ENDO3c"/>
    <property type="match status" value="1"/>
</dbReference>
<reference evidence="17 18" key="1">
    <citation type="journal article" date="2012" name="J. Bacteriol.">
        <title>Genome Sequence of "Candidatus Nitrosoarchaeum limnia" BG20, a Low-Salinity Ammonia-Oxidizing Archaeon from the San Francisco Bay Estuary.</title>
        <authorList>
            <person name="Mosier A.C."/>
            <person name="Allen E.E."/>
            <person name="Kim M."/>
            <person name="Ferriera S."/>
            <person name="Francis C.A."/>
        </authorList>
    </citation>
    <scope>NUCLEOTIDE SEQUENCE [LARGE SCALE GENOMIC DNA]</scope>
    <source>
        <strain evidence="17 18">BG20</strain>
    </source>
</reference>
<dbReference type="GO" id="GO:0051539">
    <property type="term" value="F:4 iron, 4 sulfur cluster binding"/>
    <property type="evidence" value="ECO:0007669"/>
    <property type="project" value="UniProtKB-KW"/>
</dbReference>
<dbReference type="PANTHER" id="PTHR42944:SF1">
    <property type="entry name" value="ADENINE DNA GLYCOSYLASE"/>
    <property type="match status" value="1"/>
</dbReference>
<keyword evidence="6" id="KW-0004">4Fe-4S</keyword>
<dbReference type="Pfam" id="PF10576">
    <property type="entry name" value="EndIII_4Fe-2S"/>
    <property type="match status" value="1"/>
</dbReference>
<keyword evidence="10" id="KW-0408">Iron</keyword>
<comment type="catalytic activity">
    <reaction evidence="14">
        <text>Hydrolyzes mismatched double-stranded DNA and polynucleotides, releasing free thymine.</text>
        <dbReference type="EC" id="3.2.2.29"/>
    </reaction>
</comment>
<sequence>MISKISMKKKSKLAEMIKNNYLKSLHSLKQKKFSKILLKWRGQNNFDSLYPWRNSKNRYYVLLSEILLKKTTRKQVASEWSNITSRCNDFNDLQNIDLRKLKKVLKPLGLEHTRSKHLKDLSKKILADFNGKVPGTKKELLSLPGVGPYTANAVLCFAFGHDVSMLDVNILRVIKRVFSLDEKNSREAIDMHLWEFAEKLPPAGKGKEFNYAILDFASEVCTAKNPKCSECPVNKICNFVN</sequence>
<accession>S2E4Q0</accession>
<evidence type="ECO:0000313" key="18">
    <source>
        <dbReference type="Proteomes" id="UP000014065"/>
    </source>
</evidence>
<keyword evidence="18" id="KW-1185">Reference proteome</keyword>
<evidence type="ECO:0000256" key="7">
    <source>
        <dbReference type="ARBA" id="ARBA00022723"/>
    </source>
</evidence>
<dbReference type="PROSITE" id="PS00764">
    <property type="entry name" value="ENDONUCLEASE_III_1"/>
    <property type="match status" value="1"/>
</dbReference>
<evidence type="ECO:0000256" key="5">
    <source>
        <dbReference type="ARBA" id="ARBA00022023"/>
    </source>
</evidence>
<dbReference type="GO" id="GO:0000701">
    <property type="term" value="F:purine-specific mismatch base pair DNA N-glycosylase activity"/>
    <property type="evidence" value="ECO:0007669"/>
    <property type="project" value="UniProtKB-EC"/>
</dbReference>
<evidence type="ECO:0000256" key="4">
    <source>
        <dbReference type="ARBA" id="ARBA00012045"/>
    </source>
</evidence>
<evidence type="ECO:0000256" key="12">
    <source>
        <dbReference type="ARBA" id="ARBA00023204"/>
    </source>
</evidence>
<feature type="domain" description="HhH-GPD" evidence="16">
    <location>
        <begin position="67"/>
        <end position="219"/>
    </location>
</feature>
<keyword evidence="9" id="KW-0378">Hydrolase</keyword>
<dbReference type="AlphaFoldDB" id="S2E4Q0"/>
<evidence type="ECO:0000256" key="9">
    <source>
        <dbReference type="ARBA" id="ARBA00022801"/>
    </source>
</evidence>
<keyword evidence="12" id="KW-0234">DNA repair</keyword>
<dbReference type="EC" id="3.2.2.29" evidence="15"/>
<dbReference type="GO" id="GO:0141016">
    <property type="term" value="F:G/T mismatch-specific thymine-DNA glycosylase activity"/>
    <property type="evidence" value="ECO:0007669"/>
    <property type="project" value="UniProtKB-EC"/>
</dbReference>
<evidence type="ECO:0000256" key="15">
    <source>
        <dbReference type="ARBA" id="ARBA00066769"/>
    </source>
</evidence>
<evidence type="ECO:0000256" key="11">
    <source>
        <dbReference type="ARBA" id="ARBA00023014"/>
    </source>
</evidence>
<keyword evidence="8" id="KW-0227">DNA damage</keyword>
<dbReference type="Gene3D" id="1.10.1670.10">
    <property type="entry name" value="Helix-hairpin-Helix base-excision DNA repair enzymes (C-terminal)"/>
    <property type="match status" value="1"/>
</dbReference>
<dbReference type="EMBL" id="AHJG01000096">
    <property type="protein sequence ID" value="EPA06185.1"/>
    <property type="molecule type" value="Genomic_DNA"/>
</dbReference>
<protein>
    <recommendedName>
        <fullName evidence="5">Adenine DNA glycosylase</fullName>
        <ecNumber evidence="15">3.2.2.29</ecNumber>
        <ecNumber evidence="4">3.2.2.31</ecNumber>
    </recommendedName>
</protein>
<comment type="similarity">
    <text evidence="3">Belongs to the Nth/MutY family.</text>
</comment>
<dbReference type="InterPro" id="IPR003651">
    <property type="entry name" value="Endonuclease3_FeS-loop_motif"/>
</dbReference>
<dbReference type="SUPFAM" id="SSF48150">
    <property type="entry name" value="DNA-glycosylase"/>
    <property type="match status" value="1"/>
</dbReference>
<evidence type="ECO:0000256" key="8">
    <source>
        <dbReference type="ARBA" id="ARBA00022763"/>
    </source>
</evidence>
<keyword evidence="11" id="KW-0411">Iron-sulfur</keyword>
<dbReference type="InterPro" id="IPR004035">
    <property type="entry name" value="Endouclease-III_FeS-bd_BS"/>
</dbReference>
<dbReference type="InterPro" id="IPR000445">
    <property type="entry name" value="HhH_motif"/>
</dbReference>
<dbReference type="InterPro" id="IPR044298">
    <property type="entry name" value="MIG/MutY"/>
</dbReference>
<proteinExistence type="inferred from homology"/>
<evidence type="ECO:0000256" key="13">
    <source>
        <dbReference type="ARBA" id="ARBA00023295"/>
    </source>
</evidence>
<evidence type="ECO:0000256" key="10">
    <source>
        <dbReference type="ARBA" id="ARBA00023004"/>
    </source>
</evidence>
<dbReference type="GO" id="GO:0046872">
    <property type="term" value="F:metal ion binding"/>
    <property type="evidence" value="ECO:0007669"/>
    <property type="project" value="UniProtKB-KW"/>
</dbReference>
<keyword evidence="13" id="KW-0326">Glycosidase</keyword>
<dbReference type="SMART" id="SM00525">
    <property type="entry name" value="FES"/>
    <property type="match status" value="1"/>
</dbReference>
<dbReference type="InterPro" id="IPR011257">
    <property type="entry name" value="DNA_glycosylase"/>
</dbReference>
<organism evidence="17 18">
    <name type="scientific">Candidatus Nitrosarchaeum limnium BG20</name>
    <dbReference type="NCBI Taxonomy" id="859192"/>
    <lineage>
        <taxon>Archaea</taxon>
        <taxon>Nitrososphaerota</taxon>
        <taxon>Nitrososphaeria</taxon>
        <taxon>Nitrosopumilales</taxon>
        <taxon>Nitrosopumilaceae</taxon>
        <taxon>Nitrosarchaeum</taxon>
    </lineage>
</organism>
<dbReference type="PATRIC" id="fig|859192.6.peg.629"/>
<dbReference type="GO" id="GO:0034039">
    <property type="term" value="F:8-oxo-7,8-dihydroguanine DNA N-glycosylase activity"/>
    <property type="evidence" value="ECO:0007669"/>
    <property type="project" value="TreeGrafter"/>
</dbReference>
<dbReference type="FunFam" id="1.10.340.30:FF:000001">
    <property type="entry name" value="Endonuclease III"/>
    <property type="match status" value="1"/>
</dbReference>
<comment type="caution">
    <text evidence="17">The sequence shown here is derived from an EMBL/GenBank/DDBJ whole genome shotgun (WGS) entry which is preliminary data.</text>
</comment>
<comment type="catalytic activity">
    <reaction evidence="1">
        <text>Hydrolyzes free adenine bases from 7,8-dihydro-8-oxoguanine:adenine mismatched double-stranded DNA, leaving an apurinic site.</text>
        <dbReference type="EC" id="3.2.2.31"/>
    </reaction>
</comment>
<evidence type="ECO:0000259" key="16">
    <source>
        <dbReference type="SMART" id="SM00478"/>
    </source>
</evidence>
<dbReference type="GO" id="GO:0006284">
    <property type="term" value="P:base-excision repair"/>
    <property type="evidence" value="ECO:0007669"/>
    <property type="project" value="InterPro"/>
</dbReference>
<evidence type="ECO:0000256" key="3">
    <source>
        <dbReference type="ARBA" id="ARBA00008343"/>
    </source>
</evidence>
<evidence type="ECO:0000256" key="14">
    <source>
        <dbReference type="ARBA" id="ARBA00052915"/>
    </source>
</evidence>
<comment type="cofactor">
    <cofactor evidence="2">
        <name>[4Fe-4S] cluster</name>
        <dbReference type="ChEBI" id="CHEBI:49883"/>
    </cofactor>
</comment>
<dbReference type="EC" id="3.2.2.31" evidence="4"/>
<name>S2E4Q0_9ARCH</name>
<dbReference type="InterPro" id="IPR003265">
    <property type="entry name" value="HhH-GPD_domain"/>
</dbReference>
<dbReference type="Proteomes" id="UP000014065">
    <property type="component" value="Unassembled WGS sequence"/>
</dbReference>
<dbReference type="Gene3D" id="1.10.340.30">
    <property type="entry name" value="Hypothetical protein, domain 2"/>
    <property type="match status" value="1"/>
</dbReference>
<dbReference type="PROSITE" id="PS01155">
    <property type="entry name" value="ENDONUCLEASE_III_2"/>
    <property type="match status" value="1"/>
</dbReference>
<evidence type="ECO:0000313" key="17">
    <source>
        <dbReference type="EMBL" id="EPA06185.1"/>
    </source>
</evidence>
<dbReference type="GO" id="GO:0035485">
    <property type="term" value="F:adenine/guanine mispair binding"/>
    <property type="evidence" value="ECO:0007669"/>
    <property type="project" value="TreeGrafter"/>
</dbReference>